<dbReference type="InterPro" id="IPR036852">
    <property type="entry name" value="Peptidase_S8/S53_dom_sf"/>
</dbReference>
<keyword evidence="8" id="KW-1185">Reference proteome</keyword>
<comment type="similarity">
    <text evidence="1 5">Belongs to the peptidase S8 family.</text>
</comment>
<dbReference type="InterPro" id="IPR000209">
    <property type="entry name" value="Peptidase_S8/S53_dom"/>
</dbReference>
<evidence type="ECO:0000256" key="1">
    <source>
        <dbReference type="ARBA" id="ARBA00011073"/>
    </source>
</evidence>
<gene>
    <name evidence="7" type="ORF">GCM10022419_032990</name>
</gene>
<dbReference type="RefSeq" id="WP_345562579.1">
    <property type="nucleotide sequence ID" value="NZ_BAABDQ010000005.1"/>
</dbReference>
<dbReference type="PROSITE" id="PS00138">
    <property type="entry name" value="SUBTILASE_SER"/>
    <property type="match status" value="1"/>
</dbReference>
<reference evidence="8" key="1">
    <citation type="journal article" date="2019" name="Int. J. Syst. Evol. Microbiol.">
        <title>The Global Catalogue of Microorganisms (GCM) 10K type strain sequencing project: providing services to taxonomists for standard genome sequencing and annotation.</title>
        <authorList>
            <consortium name="The Broad Institute Genomics Platform"/>
            <consortium name="The Broad Institute Genome Sequencing Center for Infectious Disease"/>
            <person name="Wu L."/>
            <person name="Ma J."/>
        </authorList>
    </citation>
    <scope>NUCLEOTIDE SEQUENCE [LARGE SCALE GENOMIC DNA]</scope>
    <source>
        <strain evidence="8">JCM 17326</strain>
    </source>
</reference>
<dbReference type="InterPro" id="IPR023828">
    <property type="entry name" value="Peptidase_S8_Ser-AS"/>
</dbReference>
<dbReference type="Pfam" id="PF00082">
    <property type="entry name" value="Peptidase_S8"/>
    <property type="match status" value="1"/>
</dbReference>
<name>A0ABP6WGI0_9ACTN</name>
<dbReference type="Proteomes" id="UP001500630">
    <property type="component" value="Unassembled WGS sequence"/>
</dbReference>
<evidence type="ECO:0000256" key="4">
    <source>
        <dbReference type="ARBA" id="ARBA00022825"/>
    </source>
</evidence>
<evidence type="ECO:0000256" key="5">
    <source>
        <dbReference type="PROSITE-ProRule" id="PRU01240"/>
    </source>
</evidence>
<feature type="active site" description="Charge relay system" evidence="5">
    <location>
        <position position="294"/>
    </location>
</feature>
<feature type="active site" description="Charge relay system" evidence="5">
    <location>
        <position position="226"/>
    </location>
</feature>
<organism evidence="7 8">
    <name type="scientific">Nonomuraea rosea</name>
    <dbReference type="NCBI Taxonomy" id="638574"/>
    <lineage>
        <taxon>Bacteria</taxon>
        <taxon>Bacillati</taxon>
        <taxon>Actinomycetota</taxon>
        <taxon>Actinomycetes</taxon>
        <taxon>Streptosporangiales</taxon>
        <taxon>Streptosporangiaceae</taxon>
        <taxon>Nonomuraea</taxon>
    </lineage>
</organism>
<comment type="caution">
    <text evidence="7">The sequence shown here is derived from an EMBL/GenBank/DDBJ whole genome shotgun (WGS) entry which is preliminary data.</text>
</comment>
<accession>A0ABP6WGI0</accession>
<evidence type="ECO:0000256" key="2">
    <source>
        <dbReference type="ARBA" id="ARBA00022670"/>
    </source>
</evidence>
<keyword evidence="3 5" id="KW-0378">Hydrolase</keyword>
<evidence type="ECO:0000256" key="3">
    <source>
        <dbReference type="ARBA" id="ARBA00022801"/>
    </source>
</evidence>
<dbReference type="PANTHER" id="PTHR43806">
    <property type="entry name" value="PEPTIDASE S8"/>
    <property type="match status" value="1"/>
</dbReference>
<dbReference type="InterPro" id="IPR015500">
    <property type="entry name" value="Peptidase_S8_subtilisin-rel"/>
</dbReference>
<feature type="active site" description="Charge relay system" evidence="5">
    <location>
        <position position="484"/>
    </location>
</feature>
<feature type="domain" description="Peptidase S8/S53" evidence="6">
    <location>
        <begin position="217"/>
        <end position="499"/>
    </location>
</feature>
<protein>
    <submittedName>
        <fullName evidence="7">S8 family serine peptidase</fullName>
    </submittedName>
</protein>
<evidence type="ECO:0000313" key="7">
    <source>
        <dbReference type="EMBL" id="GAA3550081.1"/>
    </source>
</evidence>
<dbReference type="PRINTS" id="PR00723">
    <property type="entry name" value="SUBTILISIN"/>
</dbReference>
<dbReference type="PROSITE" id="PS51892">
    <property type="entry name" value="SUBTILASE"/>
    <property type="match status" value="1"/>
</dbReference>
<dbReference type="SUPFAM" id="SSF52743">
    <property type="entry name" value="Subtilisin-like"/>
    <property type="match status" value="1"/>
</dbReference>
<dbReference type="CDD" id="cd00306">
    <property type="entry name" value="Peptidases_S8_S53"/>
    <property type="match status" value="1"/>
</dbReference>
<sequence length="533" mass="57168">MTIDYIPDPPAEGATEHFGLPWQGITLPKAILDRHGARILDPWAVPLDKGETPPDSTIYRAYVLLIPGQALASETSTEWISRNLGRGVQLSPSGVERARGRDYPEEPVWMPVGLEPDGEVQDVDLDAWRALRTLRRACREQAGGVPREEFVTRTSLDHLFVGSGVDGVGADLGGAPATSGHGVTDESGVFSHVGYGRTPVTLMSGPPRRRTVQELGGDRITVVTMDTGVVRGHPWFKPWSDPDAFLTVDPPGQAVIEALDLTQGGKPVARLMGYEDLGELPNPLVGTLNSHTGHGLMIAGLIAQLAPDSRVLMYKVMHADGIVPGEAVHAAIDRLLERMRSGFTVDVLCLAFGGFAETRQGTDAMQALFEKVNELRARGVIVVNAAGNYSTTRPFYLAAHSDTVVPGGPPLAPMIGVGAKNPDDTIAIFSNENAAVRWRAPGAMLVSTFPPYVQGAQNAALTNGRRTSLDSDSASPFRSWSGTSFAAPIVAGVIAARLSRTVHQVGLDRMQRARDVIQQMISEKVIRPETTPI</sequence>
<evidence type="ECO:0000313" key="8">
    <source>
        <dbReference type="Proteomes" id="UP001500630"/>
    </source>
</evidence>
<dbReference type="Gene3D" id="3.40.50.200">
    <property type="entry name" value="Peptidase S8/S53 domain"/>
    <property type="match status" value="1"/>
</dbReference>
<evidence type="ECO:0000259" key="6">
    <source>
        <dbReference type="Pfam" id="PF00082"/>
    </source>
</evidence>
<keyword evidence="2 5" id="KW-0645">Protease</keyword>
<dbReference type="EMBL" id="BAABDQ010000005">
    <property type="protein sequence ID" value="GAA3550081.1"/>
    <property type="molecule type" value="Genomic_DNA"/>
</dbReference>
<keyword evidence="4 5" id="KW-0720">Serine protease</keyword>
<dbReference type="PANTHER" id="PTHR43806:SF11">
    <property type="entry name" value="CEREVISIN-RELATED"/>
    <property type="match status" value="1"/>
</dbReference>
<proteinExistence type="inferred from homology"/>
<dbReference type="InterPro" id="IPR050131">
    <property type="entry name" value="Peptidase_S8_subtilisin-like"/>
</dbReference>